<evidence type="ECO:0000256" key="1">
    <source>
        <dbReference type="SAM" id="SignalP"/>
    </source>
</evidence>
<dbReference type="InterPro" id="IPR005018">
    <property type="entry name" value="DOMON_domain"/>
</dbReference>
<dbReference type="PROSITE" id="PS50836">
    <property type="entry name" value="DOMON"/>
    <property type="match status" value="1"/>
</dbReference>
<evidence type="ECO:0000259" key="2">
    <source>
        <dbReference type="PROSITE" id="PS50836"/>
    </source>
</evidence>
<protein>
    <submittedName>
        <fullName evidence="3">DOMON domain-containing protein</fullName>
    </submittedName>
</protein>
<feature type="chain" id="PRO_5046637189" evidence="1">
    <location>
        <begin position="20"/>
        <end position="167"/>
    </location>
</feature>
<comment type="caution">
    <text evidence="3">The sequence shown here is derived from an EMBL/GenBank/DDBJ whole genome shotgun (WGS) entry which is preliminary data.</text>
</comment>
<dbReference type="InterPro" id="IPR045266">
    <property type="entry name" value="DOH_DOMON"/>
</dbReference>
<dbReference type="Proteomes" id="UP001597526">
    <property type="component" value="Unassembled WGS sequence"/>
</dbReference>
<evidence type="ECO:0000313" key="4">
    <source>
        <dbReference type="Proteomes" id="UP001597526"/>
    </source>
</evidence>
<dbReference type="EMBL" id="JBHULB010000006">
    <property type="protein sequence ID" value="MFD2586004.1"/>
    <property type="molecule type" value="Genomic_DNA"/>
</dbReference>
<feature type="signal peptide" evidence="1">
    <location>
        <begin position="1"/>
        <end position="19"/>
    </location>
</feature>
<dbReference type="Pfam" id="PF03351">
    <property type="entry name" value="DOMON"/>
    <property type="match status" value="1"/>
</dbReference>
<dbReference type="CDD" id="cd09631">
    <property type="entry name" value="DOMON_DOH"/>
    <property type="match status" value="1"/>
</dbReference>
<keyword evidence="4" id="KW-1185">Reference proteome</keyword>
<sequence>MKKLVFVLLIFITSKQCTAQDIPKKVISKNGMEVSWYFEKDTVHFEMTAPTKGWVAIGFNTHSGTQGTYLIMGNVVKGRPNVVEHYTLSPGNYKTIESLGGVVQLKSISGIEINNSTMLQFSLPKDFTSTHQRKLSENTQYTMLIAYSQQDDFQHHSIMRTSIKVKL</sequence>
<gene>
    <name evidence="3" type="ORF">ACFSQJ_03635</name>
</gene>
<keyword evidence="1" id="KW-0732">Signal</keyword>
<evidence type="ECO:0000313" key="3">
    <source>
        <dbReference type="EMBL" id="MFD2586004.1"/>
    </source>
</evidence>
<name>A0ABW5MS70_9FLAO</name>
<proteinExistence type="predicted"/>
<feature type="domain" description="DOMON" evidence="2">
    <location>
        <begin position="30"/>
        <end position="148"/>
    </location>
</feature>
<accession>A0ABW5MS70</accession>
<organism evidence="3 4">
    <name type="scientific">Croceitalea marina</name>
    <dbReference type="NCBI Taxonomy" id="1775166"/>
    <lineage>
        <taxon>Bacteria</taxon>
        <taxon>Pseudomonadati</taxon>
        <taxon>Bacteroidota</taxon>
        <taxon>Flavobacteriia</taxon>
        <taxon>Flavobacteriales</taxon>
        <taxon>Flavobacteriaceae</taxon>
        <taxon>Croceitalea</taxon>
    </lineage>
</organism>
<dbReference type="RefSeq" id="WP_377765625.1">
    <property type="nucleotide sequence ID" value="NZ_JBHULB010000006.1"/>
</dbReference>
<reference evidence="4" key="1">
    <citation type="journal article" date="2019" name="Int. J. Syst. Evol. Microbiol.">
        <title>The Global Catalogue of Microorganisms (GCM) 10K type strain sequencing project: providing services to taxonomists for standard genome sequencing and annotation.</title>
        <authorList>
            <consortium name="The Broad Institute Genomics Platform"/>
            <consortium name="The Broad Institute Genome Sequencing Center for Infectious Disease"/>
            <person name="Wu L."/>
            <person name="Ma J."/>
        </authorList>
    </citation>
    <scope>NUCLEOTIDE SEQUENCE [LARGE SCALE GENOMIC DNA]</scope>
    <source>
        <strain evidence="4">KCTC 52368</strain>
    </source>
</reference>